<dbReference type="CDD" id="cd02869">
    <property type="entry name" value="PseudoU_synth_RluA_like"/>
    <property type="match status" value="1"/>
</dbReference>
<comment type="catalytic activity">
    <reaction evidence="3">
        <text>uridine(1911/1915/1917) in 23S rRNA = pseudouridine(1911/1915/1917) in 23S rRNA</text>
        <dbReference type="Rhea" id="RHEA:42524"/>
        <dbReference type="Rhea" id="RHEA-COMP:10097"/>
        <dbReference type="Rhea" id="RHEA-COMP:10098"/>
        <dbReference type="ChEBI" id="CHEBI:65314"/>
        <dbReference type="ChEBI" id="CHEBI:65315"/>
        <dbReference type="EC" id="5.4.99.23"/>
    </reaction>
</comment>
<comment type="catalytic activity">
    <reaction evidence="5">
        <text>a uridine in RNA = a pseudouridine in RNA</text>
        <dbReference type="Rhea" id="RHEA:48348"/>
        <dbReference type="Rhea" id="RHEA-COMP:12068"/>
        <dbReference type="Rhea" id="RHEA-COMP:12069"/>
        <dbReference type="ChEBI" id="CHEBI:65314"/>
        <dbReference type="ChEBI" id="CHEBI:65315"/>
    </reaction>
</comment>
<evidence type="ECO:0000256" key="3">
    <source>
        <dbReference type="ARBA" id="ARBA00036882"/>
    </source>
</evidence>
<gene>
    <name evidence="7" type="primary">rluD</name>
    <name evidence="7" type="ORF">ACFPDQ_00155</name>
</gene>
<dbReference type="InterPro" id="IPR006145">
    <property type="entry name" value="PsdUridine_synth_RsuA/RluA"/>
</dbReference>
<dbReference type="SUPFAM" id="SSF55174">
    <property type="entry name" value="Alpha-L RNA-binding motif"/>
    <property type="match status" value="1"/>
</dbReference>
<evidence type="ECO:0000256" key="5">
    <source>
        <dbReference type="RuleBase" id="RU362028"/>
    </source>
</evidence>
<dbReference type="InterPro" id="IPR050188">
    <property type="entry name" value="RluA_PseudoU_synthase"/>
</dbReference>
<dbReference type="EMBL" id="JBHSJH010000001">
    <property type="protein sequence ID" value="MFC4891456.1"/>
    <property type="molecule type" value="Genomic_DNA"/>
</dbReference>
<dbReference type="Gene3D" id="3.10.290.10">
    <property type="entry name" value="RNA-binding S4 domain"/>
    <property type="match status" value="1"/>
</dbReference>
<dbReference type="InterPro" id="IPR020103">
    <property type="entry name" value="PsdUridine_synth_cat_dom_sf"/>
</dbReference>
<proteinExistence type="inferred from homology"/>
<keyword evidence="4" id="KW-0694">RNA-binding</keyword>
<dbReference type="Gene3D" id="3.30.2350.10">
    <property type="entry name" value="Pseudouridine synthase"/>
    <property type="match status" value="1"/>
</dbReference>
<reference evidence="8" key="1">
    <citation type="journal article" date="2019" name="Int. J. Syst. Evol. Microbiol.">
        <title>The Global Catalogue of Microorganisms (GCM) 10K type strain sequencing project: providing services to taxonomists for standard genome sequencing and annotation.</title>
        <authorList>
            <consortium name="The Broad Institute Genomics Platform"/>
            <consortium name="The Broad Institute Genome Sequencing Center for Infectious Disease"/>
            <person name="Wu L."/>
            <person name="Ma J."/>
        </authorList>
    </citation>
    <scope>NUCLEOTIDE SEQUENCE [LARGE SCALE GENOMIC DNA]</scope>
    <source>
        <strain evidence="8">CGMCC 1.13718</strain>
    </source>
</reference>
<dbReference type="SMART" id="SM00363">
    <property type="entry name" value="S4"/>
    <property type="match status" value="1"/>
</dbReference>
<dbReference type="InterPro" id="IPR006225">
    <property type="entry name" value="PsdUridine_synth_RluC/D"/>
</dbReference>
<keyword evidence="2 5" id="KW-0413">Isomerase</keyword>
<comment type="similarity">
    <text evidence="1 5">Belongs to the pseudouridine synthase RluA family.</text>
</comment>
<dbReference type="PROSITE" id="PS01129">
    <property type="entry name" value="PSI_RLU"/>
    <property type="match status" value="1"/>
</dbReference>
<dbReference type="PROSITE" id="PS50889">
    <property type="entry name" value="S4"/>
    <property type="match status" value="1"/>
</dbReference>
<dbReference type="PANTHER" id="PTHR21600">
    <property type="entry name" value="MITOCHONDRIAL RNA PSEUDOURIDINE SYNTHASE"/>
    <property type="match status" value="1"/>
</dbReference>
<name>A0ABV9T8J7_9GAMM</name>
<dbReference type="RefSeq" id="WP_119330796.1">
    <property type="nucleotide sequence ID" value="NZ_JBHSJH010000001.1"/>
</dbReference>
<dbReference type="NCBIfam" id="NF008385">
    <property type="entry name" value="PRK11180.1"/>
    <property type="match status" value="1"/>
</dbReference>
<dbReference type="CDD" id="cd00165">
    <property type="entry name" value="S4"/>
    <property type="match status" value="1"/>
</dbReference>
<dbReference type="Pfam" id="PF01479">
    <property type="entry name" value="S4"/>
    <property type="match status" value="1"/>
</dbReference>
<evidence type="ECO:0000256" key="2">
    <source>
        <dbReference type="ARBA" id="ARBA00023235"/>
    </source>
</evidence>
<evidence type="ECO:0000313" key="8">
    <source>
        <dbReference type="Proteomes" id="UP001595926"/>
    </source>
</evidence>
<protein>
    <recommendedName>
        <fullName evidence="5">Pseudouridine synthase</fullName>
        <ecNumber evidence="5">5.4.99.-</ecNumber>
    </recommendedName>
</protein>
<dbReference type="Proteomes" id="UP001595926">
    <property type="component" value="Unassembled WGS sequence"/>
</dbReference>
<dbReference type="EC" id="5.4.99.-" evidence="5"/>
<keyword evidence="8" id="KW-1185">Reference proteome</keyword>
<evidence type="ECO:0000259" key="6">
    <source>
        <dbReference type="SMART" id="SM00363"/>
    </source>
</evidence>
<dbReference type="Pfam" id="PF00849">
    <property type="entry name" value="PseudoU_synth_2"/>
    <property type="match status" value="1"/>
</dbReference>
<comment type="caution">
    <text evidence="7">The sequence shown here is derived from an EMBL/GenBank/DDBJ whole genome shotgun (WGS) entry which is preliminary data.</text>
</comment>
<evidence type="ECO:0000256" key="4">
    <source>
        <dbReference type="PROSITE-ProRule" id="PRU00182"/>
    </source>
</evidence>
<organism evidence="7 8">
    <name type="scientific">Pseudofrancisella aestuarii</name>
    <dbReference type="NCBI Taxonomy" id="2670347"/>
    <lineage>
        <taxon>Bacteria</taxon>
        <taxon>Pseudomonadati</taxon>
        <taxon>Pseudomonadota</taxon>
        <taxon>Gammaproteobacteria</taxon>
        <taxon>Thiotrichales</taxon>
        <taxon>Francisellaceae</taxon>
        <taxon>Pseudofrancisella</taxon>
    </lineage>
</organism>
<evidence type="ECO:0000313" key="7">
    <source>
        <dbReference type="EMBL" id="MFC4891456.1"/>
    </source>
</evidence>
<sequence length="319" mass="36023">MTDNTPLKKIHQNIILNSAHTGKRIDSVVTDLLPDFSRSQIQKWIKDGNIKINGTIQKNKYIALGFETLEINIELIPQNEWIAENIKLNIIYEDEDIIVINKHAGIVVHPGAGNTTGTISNALLHHNKEFENIPRAGIVHRLDKDTTGLMVAAKSTLSYNSLIEQLSNRTVNRRYLAIVEGLLDSSGTIDKPIGRSSSNRTKMAVTDNGKEAITNYAPIELFTHHTLVECKLETGRTHQIRVHMKNIGYPLVGDQTYNNKSKRYPKLDNHTNNALSSLNRQALHAFKLSFIHPKSKEIMNFTQQLPTDMLELLNILRQN</sequence>
<dbReference type="NCBIfam" id="TIGR00005">
    <property type="entry name" value="rluA_subfam"/>
    <property type="match status" value="1"/>
</dbReference>
<accession>A0ABV9T8J7</accession>
<feature type="domain" description="RNA-binding S4" evidence="6">
    <location>
        <begin position="23"/>
        <end position="87"/>
    </location>
</feature>
<evidence type="ECO:0000256" key="1">
    <source>
        <dbReference type="ARBA" id="ARBA00010876"/>
    </source>
</evidence>
<dbReference type="SUPFAM" id="SSF55120">
    <property type="entry name" value="Pseudouridine synthase"/>
    <property type="match status" value="1"/>
</dbReference>
<dbReference type="InterPro" id="IPR002942">
    <property type="entry name" value="S4_RNA-bd"/>
</dbReference>
<comment type="function">
    <text evidence="5">Responsible for synthesis of pseudouridine from uracil.</text>
</comment>
<dbReference type="InterPro" id="IPR006224">
    <property type="entry name" value="PsdUridine_synth_RluA-like_CS"/>
</dbReference>
<dbReference type="InterPro" id="IPR036986">
    <property type="entry name" value="S4_RNA-bd_sf"/>
</dbReference>
<dbReference type="GO" id="GO:0160140">
    <property type="term" value="F:23S rRNA pseudouridine(1911/1915/1917) synthase activity"/>
    <property type="evidence" value="ECO:0007669"/>
    <property type="project" value="UniProtKB-EC"/>
</dbReference>
<dbReference type="PANTHER" id="PTHR21600:SF44">
    <property type="entry name" value="RIBOSOMAL LARGE SUBUNIT PSEUDOURIDINE SYNTHASE D"/>
    <property type="match status" value="1"/>
</dbReference>